<feature type="domain" description="Cap2 central linker" evidence="3">
    <location>
        <begin position="151"/>
        <end position="385"/>
    </location>
</feature>
<dbReference type="EMBL" id="AMPO01000002">
    <property type="protein sequence ID" value="EKF86588.1"/>
    <property type="molecule type" value="Genomic_DNA"/>
</dbReference>
<dbReference type="Proteomes" id="UP000007360">
    <property type="component" value="Unassembled WGS sequence"/>
</dbReference>
<dbReference type="PANTHER" id="PTHR43267:SF1">
    <property type="entry name" value="TRNA THREONYLCARBAMOYLADENOSINE DEHYDRATASE"/>
    <property type="match status" value="1"/>
</dbReference>
<accession>K2R234</accession>
<dbReference type="PANTHER" id="PTHR43267">
    <property type="entry name" value="TRNA THREONYLCARBAMOYLADENOSINE DEHYDRATASE"/>
    <property type="match status" value="1"/>
</dbReference>
<feature type="compositionally biased region" description="Basic and acidic residues" evidence="1">
    <location>
        <begin position="336"/>
        <end position="347"/>
    </location>
</feature>
<keyword evidence="5" id="KW-1185">Reference proteome</keyword>
<dbReference type="Gene3D" id="3.40.50.720">
    <property type="entry name" value="NAD(P)-binding Rossmann-like Domain"/>
    <property type="match status" value="1"/>
</dbReference>
<evidence type="ECO:0000259" key="3">
    <source>
        <dbReference type="Pfam" id="PF26398"/>
    </source>
</evidence>
<dbReference type="InterPro" id="IPR045886">
    <property type="entry name" value="ThiF/MoeB/HesA"/>
</dbReference>
<dbReference type="AlphaFoldDB" id="K2R234"/>
<gene>
    <name evidence="4" type="ORF">A994_03858</name>
</gene>
<dbReference type="GO" id="GO:0061503">
    <property type="term" value="F:tRNA threonylcarbamoyladenosine dehydratase"/>
    <property type="evidence" value="ECO:0007669"/>
    <property type="project" value="TreeGrafter"/>
</dbReference>
<dbReference type="InterPro" id="IPR058964">
    <property type="entry name" value="Cap2_linker"/>
</dbReference>
<proteinExistence type="predicted"/>
<comment type="caution">
    <text evidence="4">The sequence shown here is derived from an EMBL/GenBank/DDBJ whole genome shotgun (WGS) entry which is preliminary data.</text>
</comment>
<evidence type="ECO:0000259" key="2">
    <source>
        <dbReference type="Pfam" id="PF00899"/>
    </source>
</evidence>
<evidence type="ECO:0000256" key="1">
    <source>
        <dbReference type="SAM" id="MobiDB-lite"/>
    </source>
</evidence>
<organism evidence="4 5">
    <name type="scientific">Methanobacterium formicicum (strain DSM 3637 / PP1)</name>
    <dbReference type="NCBI Taxonomy" id="1204725"/>
    <lineage>
        <taxon>Archaea</taxon>
        <taxon>Methanobacteriati</taxon>
        <taxon>Methanobacteriota</taxon>
        <taxon>Methanomada group</taxon>
        <taxon>Methanobacteria</taxon>
        <taxon>Methanobacteriales</taxon>
        <taxon>Methanobacteriaceae</taxon>
        <taxon>Methanobacterium</taxon>
    </lineage>
</organism>
<evidence type="ECO:0000313" key="4">
    <source>
        <dbReference type="EMBL" id="EKF86588.1"/>
    </source>
</evidence>
<dbReference type="InterPro" id="IPR000594">
    <property type="entry name" value="ThiF_NAD_FAD-bd"/>
</dbReference>
<dbReference type="OrthoDB" id="296999at2157"/>
<dbReference type="InterPro" id="IPR035985">
    <property type="entry name" value="Ubiquitin-activating_enz"/>
</dbReference>
<dbReference type="CDD" id="cd01483">
    <property type="entry name" value="E1_enzyme_family"/>
    <property type="match status" value="1"/>
</dbReference>
<feature type="domain" description="THIF-type NAD/FAD binding fold" evidence="2">
    <location>
        <begin position="386"/>
        <end position="502"/>
    </location>
</feature>
<dbReference type="GO" id="GO:0061504">
    <property type="term" value="P:cyclic threonylcarbamoyladenosine biosynthetic process"/>
    <property type="evidence" value="ECO:0007669"/>
    <property type="project" value="TreeGrafter"/>
</dbReference>
<feature type="region of interest" description="Disordered" evidence="1">
    <location>
        <begin position="332"/>
        <end position="356"/>
    </location>
</feature>
<dbReference type="Pfam" id="PF00899">
    <property type="entry name" value="ThiF"/>
    <property type="match status" value="1"/>
</dbReference>
<dbReference type="GO" id="GO:0008641">
    <property type="term" value="F:ubiquitin-like modifier activating enzyme activity"/>
    <property type="evidence" value="ECO:0007669"/>
    <property type="project" value="InterPro"/>
</dbReference>
<dbReference type="PATRIC" id="fig|1204725.3.peg.778"/>
<reference evidence="4 5" key="1">
    <citation type="journal article" date="2012" name="J. Bacteriol.">
        <title>Draft genome sequence of Methanobacterium formicicum DSM 3637, an archaebacterium isolated from the methane producer amoeba Pelomyxa palustris.</title>
        <authorList>
            <person name="Gutierrez G."/>
        </authorList>
    </citation>
    <scope>NUCLEOTIDE SEQUENCE [LARGE SCALE GENOMIC DNA]</scope>
    <source>
        <strain evidence="5">DSM 3637 / PP1</strain>
    </source>
</reference>
<dbReference type="Pfam" id="PF26398">
    <property type="entry name" value="Cap2_linker"/>
    <property type="match status" value="1"/>
</dbReference>
<sequence>MQHKKLSPELKEGINSLKFINEVKILQKWQWEPYSSKWFMKICISTNTNNRGKIPDDSLWCIVVEENYPEGLLKIYPDAHSDFKLTFRHQSNNGELAKNNLWRKGNLCIESPLKCLGKYDFYSEPIEAETRLLWNVQRAIAWIHAANDNLLVKNGDPFELPEFKINYPIYCVFSEDEQCFTDWKSLGKKFGIAKLDKYNSEPSVYFIKEFDDENNNLIKTVSWGNYLSHNSDEFNSKKKSKKLFTALWVLLDEIPVVNEWQAPNFYGELFNACNKQNIDLKSLIQKLACNIRDGNDHFLFLGFPIPRVINGADSVIQWQALKLPLLSQKKEKIKRTHESSGRKKSNDASRYTKGSRSNNEKALWNLDRAKFNSEQEIEWLKSQNWNMQEINSRGQLCKDLTRMKTLIIGAGTIGASIAELFSRSGITNIGIMDDDRLEVGNLSRHPLGLMQIGKYKSEEMEAFLNYTNPHIKAEGINEELKCSDEIIEKITGYDLIIDCTGEDSVLRKIEKFRFESDKIFASVSLGVGAKRLYLSLQNSKKFKLFNFREKMAPWIKKEKHELSKYDLPRDGIGCWSSIFPARYDDILLASSTAVKIIEDFVIRKEKEFNGVYKQYTKNGFLIGYIKIE</sequence>
<evidence type="ECO:0000313" key="5">
    <source>
        <dbReference type="Proteomes" id="UP000007360"/>
    </source>
</evidence>
<protein>
    <submittedName>
        <fullName evidence="4">UBA/THIF-type NAD/FAD binding protein</fullName>
    </submittedName>
</protein>
<dbReference type="SUPFAM" id="SSF69572">
    <property type="entry name" value="Activating enzymes of the ubiquitin-like proteins"/>
    <property type="match status" value="1"/>
</dbReference>
<dbReference type="RefSeq" id="WP_004029979.1">
    <property type="nucleotide sequence ID" value="NZ_AMPO01000002.1"/>
</dbReference>
<name>K2R234_METFP</name>